<accession>A0A2P6PK43</accession>
<sequence>MELDRISSLPNDVTEKILSRLPLREAVRTRVLSSKWRYKSEMLQDLVLTINRNFLKYLFIGALPEKLPKPCQYMNFLSVNISFDDSDEISTVLCLLSSSPALRELEILVDPEKGHAAMGEVKSCLYDNYDCTHTQLRLVKITKISCMVFQSY</sequence>
<dbReference type="SUPFAM" id="SSF81383">
    <property type="entry name" value="F-box domain"/>
    <property type="match status" value="1"/>
</dbReference>
<organism evidence="2 3">
    <name type="scientific">Rosa chinensis</name>
    <name type="common">China rose</name>
    <dbReference type="NCBI Taxonomy" id="74649"/>
    <lineage>
        <taxon>Eukaryota</taxon>
        <taxon>Viridiplantae</taxon>
        <taxon>Streptophyta</taxon>
        <taxon>Embryophyta</taxon>
        <taxon>Tracheophyta</taxon>
        <taxon>Spermatophyta</taxon>
        <taxon>Magnoliopsida</taxon>
        <taxon>eudicotyledons</taxon>
        <taxon>Gunneridae</taxon>
        <taxon>Pentapetalae</taxon>
        <taxon>rosids</taxon>
        <taxon>fabids</taxon>
        <taxon>Rosales</taxon>
        <taxon>Rosaceae</taxon>
        <taxon>Rosoideae</taxon>
        <taxon>Rosoideae incertae sedis</taxon>
        <taxon>Rosa</taxon>
    </lineage>
</organism>
<dbReference type="PANTHER" id="PTHR31639">
    <property type="entry name" value="F-BOX PROTEIN-LIKE"/>
    <property type="match status" value="1"/>
</dbReference>
<name>A0A2P6PK43_ROSCH</name>
<evidence type="ECO:0000259" key="1">
    <source>
        <dbReference type="PROSITE" id="PS50181"/>
    </source>
</evidence>
<feature type="domain" description="F-box" evidence="1">
    <location>
        <begin position="3"/>
        <end position="57"/>
    </location>
</feature>
<protein>
    <submittedName>
        <fullName evidence="2">Putative F-box domain-containing protein</fullName>
    </submittedName>
</protein>
<dbReference type="InterPro" id="IPR001810">
    <property type="entry name" value="F-box_dom"/>
</dbReference>
<dbReference type="SMART" id="SM00256">
    <property type="entry name" value="FBOX"/>
    <property type="match status" value="1"/>
</dbReference>
<evidence type="ECO:0000313" key="3">
    <source>
        <dbReference type="Proteomes" id="UP000238479"/>
    </source>
</evidence>
<gene>
    <name evidence="2" type="ORF">RchiOBHm_Chr6g0248761</name>
</gene>
<dbReference type="PANTHER" id="PTHR31639:SF93">
    <property type="entry name" value="F-BOX_FBD_LRR PROTEIN"/>
    <property type="match status" value="1"/>
</dbReference>
<dbReference type="Proteomes" id="UP000238479">
    <property type="component" value="Chromosome 6"/>
</dbReference>
<evidence type="ECO:0000313" key="2">
    <source>
        <dbReference type="EMBL" id="PRQ22298.1"/>
    </source>
</evidence>
<keyword evidence="3" id="KW-1185">Reference proteome</keyword>
<dbReference type="PROSITE" id="PS50181">
    <property type="entry name" value="FBOX"/>
    <property type="match status" value="1"/>
</dbReference>
<dbReference type="InterPro" id="IPR036047">
    <property type="entry name" value="F-box-like_dom_sf"/>
</dbReference>
<dbReference type="AlphaFoldDB" id="A0A2P6PK43"/>
<dbReference type="EMBL" id="PDCK01000044">
    <property type="protein sequence ID" value="PRQ22298.1"/>
    <property type="molecule type" value="Genomic_DNA"/>
</dbReference>
<reference evidence="2 3" key="1">
    <citation type="journal article" date="2018" name="Nat. Genet.">
        <title>The Rosa genome provides new insights in the design of modern roses.</title>
        <authorList>
            <person name="Bendahmane M."/>
        </authorList>
    </citation>
    <scope>NUCLEOTIDE SEQUENCE [LARGE SCALE GENOMIC DNA]</scope>
    <source>
        <strain evidence="3">cv. Old Blush</strain>
    </source>
</reference>
<proteinExistence type="predicted"/>
<dbReference type="Gramene" id="PRQ22298">
    <property type="protein sequence ID" value="PRQ22298"/>
    <property type="gene ID" value="RchiOBHm_Chr6g0248761"/>
</dbReference>
<dbReference type="STRING" id="74649.A0A2P6PK43"/>
<dbReference type="Pfam" id="PF00646">
    <property type="entry name" value="F-box"/>
    <property type="match status" value="1"/>
</dbReference>
<comment type="caution">
    <text evidence="2">The sequence shown here is derived from an EMBL/GenBank/DDBJ whole genome shotgun (WGS) entry which is preliminary data.</text>
</comment>